<accession>A0ABY6NYK3</accession>
<dbReference type="InterPro" id="IPR008918">
    <property type="entry name" value="HhH2"/>
</dbReference>
<feature type="domain" description="5'-3' exonuclease" evidence="7">
    <location>
        <begin position="6"/>
        <end position="272"/>
    </location>
</feature>
<dbReference type="SUPFAM" id="SSF47807">
    <property type="entry name" value="5' to 3' exonuclease, C-terminal subdomain"/>
    <property type="match status" value="1"/>
</dbReference>
<proteinExistence type="predicted"/>
<dbReference type="EMBL" id="CP110615">
    <property type="protein sequence ID" value="UZJ24440.1"/>
    <property type="molecule type" value="Genomic_DNA"/>
</dbReference>
<sequence length="341" mass="35958">MPDAPDRPVLLAVDGNSLLHRSYHAFLGSGTRTAAGAATWAIRGFFSQLGLLVDRVAADGLVVGFDDAGNNRRKVTHPEYKATRGEKDPDLVAQLRLAVRVLRDAGAHVVVPEGLEADDVVAAAARDAAAAGWDTVIATSDRDAFALVDGTTRLLRLISGGVDASPVLTRDRMRLLTGVWPEQYRELAALRGDTSDNLAGVRGIGPKTGARLLSELGTVRAALADPERTRVLLGARVAEVFTSAESQEVFARNVELMTPEPVTTGLDLAAGPGRLPLDEHAVRAALERVELGAVCRPAVRALCGLGFAPPPVPSFASAPAPRRPVVVAAAAPARETEWTLF</sequence>
<dbReference type="Gene3D" id="1.10.150.20">
    <property type="entry name" value="5' to 3' exonuclease, C-terminal subdomain"/>
    <property type="match status" value="1"/>
</dbReference>
<dbReference type="Pfam" id="PF01367">
    <property type="entry name" value="5_3_exonuc"/>
    <property type="match status" value="1"/>
</dbReference>
<evidence type="ECO:0000313" key="9">
    <source>
        <dbReference type="Proteomes" id="UP001164965"/>
    </source>
</evidence>
<gene>
    <name evidence="8" type="ORF">RHODO2019_15035</name>
</gene>
<dbReference type="PANTHER" id="PTHR42646">
    <property type="entry name" value="FLAP ENDONUCLEASE XNI"/>
    <property type="match status" value="1"/>
</dbReference>
<dbReference type="InterPro" id="IPR020046">
    <property type="entry name" value="5-3_exonucl_a-hlix_arch_N"/>
</dbReference>
<dbReference type="InterPro" id="IPR036279">
    <property type="entry name" value="5-3_exonuclease_C_sf"/>
</dbReference>
<dbReference type="InterPro" id="IPR002421">
    <property type="entry name" value="5-3_exonuclease"/>
</dbReference>
<keyword evidence="1" id="KW-0540">Nuclease</keyword>
<dbReference type="InterPro" id="IPR038969">
    <property type="entry name" value="FEN"/>
</dbReference>
<evidence type="ECO:0000259" key="7">
    <source>
        <dbReference type="SMART" id="SM00475"/>
    </source>
</evidence>
<name>A0ABY6NYK3_9NOCA</name>
<dbReference type="Gene3D" id="3.40.50.1010">
    <property type="entry name" value="5'-nuclease"/>
    <property type="match status" value="1"/>
</dbReference>
<keyword evidence="9" id="KW-1185">Reference proteome</keyword>
<dbReference type="InterPro" id="IPR020045">
    <property type="entry name" value="DNA_polI_H3TH"/>
</dbReference>
<organism evidence="8 9">
    <name type="scientific">Rhodococcus antarcticus</name>
    <dbReference type="NCBI Taxonomy" id="2987751"/>
    <lineage>
        <taxon>Bacteria</taxon>
        <taxon>Bacillati</taxon>
        <taxon>Actinomycetota</taxon>
        <taxon>Actinomycetes</taxon>
        <taxon>Mycobacteriales</taxon>
        <taxon>Nocardiaceae</taxon>
        <taxon>Rhodococcus</taxon>
    </lineage>
</organism>
<dbReference type="CDD" id="cd09859">
    <property type="entry name" value="PIN_53EXO"/>
    <property type="match status" value="1"/>
</dbReference>
<dbReference type="Proteomes" id="UP001164965">
    <property type="component" value="Chromosome"/>
</dbReference>
<reference evidence="8" key="1">
    <citation type="submission" date="2022-10" db="EMBL/GenBank/DDBJ databases">
        <title>Rhodococcus sp.75.</title>
        <authorList>
            <person name="Sun M."/>
        </authorList>
    </citation>
    <scope>NUCLEOTIDE SEQUENCE</scope>
    <source>
        <strain evidence="8">75</strain>
    </source>
</reference>
<protein>
    <recommendedName>
        <fullName evidence="6">5'-3' exonuclease</fullName>
    </recommendedName>
</protein>
<keyword evidence="2" id="KW-0378">Hydrolase</keyword>
<keyword evidence="4" id="KW-0238">DNA-binding</keyword>
<dbReference type="InterPro" id="IPR029060">
    <property type="entry name" value="PIN-like_dom_sf"/>
</dbReference>
<dbReference type="PANTHER" id="PTHR42646:SF2">
    <property type="entry name" value="5'-3' EXONUCLEASE FAMILY PROTEIN"/>
    <property type="match status" value="1"/>
</dbReference>
<evidence type="ECO:0000313" key="8">
    <source>
        <dbReference type="EMBL" id="UZJ24440.1"/>
    </source>
</evidence>
<keyword evidence="3" id="KW-0269">Exonuclease</keyword>
<dbReference type="CDD" id="cd09898">
    <property type="entry name" value="H3TH_53EXO"/>
    <property type="match status" value="1"/>
</dbReference>
<dbReference type="SUPFAM" id="SSF88723">
    <property type="entry name" value="PIN domain-like"/>
    <property type="match status" value="1"/>
</dbReference>
<dbReference type="Pfam" id="PF02739">
    <property type="entry name" value="5_3_exonuc_N"/>
    <property type="match status" value="1"/>
</dbReference>
<evidence type="ECO:0000256" key="6">
    <source>
        <dbReference type="ARBA" id="ARBA00050026"/>
    </source>
</evidence>
<evidence type="ECO:0000256" key="1">
    <source>
        <dbReference type="ARBA" id="ARBA00022722"/>
    </source>
</evidence>
<evidence type="ECO:0000256" key="5">
    <source>
        <dbReference type="ARBA" id="ARBA00049957"/>
    </source>
</evidence>
<dbReference type="SMART" id="SM00475">
    <property type="entry name" value="53EXOc"/>
    <property type="match status" value="1"/>
</dbReference>
<dbReference type="SMART" id="SM00279">
    <property type="entry name" value="HhH2"/>
    <property type="match status" value="1"/>
</dbReference>
<dbReference type="RefSeq" id="WP_265382547.1">
    <property type="nucleotide sequence ID" value="NZ_CP110615.1"/>
</dbReference>
<evidence type="ECO:0000256" key="2">
    <source>
        <dbReference type="ARBA" id="ARBA00022801"/>
    </source>
</evidence>
<evidence type="ECO:0000256" key="4">
    <source>
        <dbReference type="ARBA" id="ARBA00023125"/>
    </source>
</evidence>
<evidence type="ECO:0000256" key="3">
    <source>
        <dbReference type="ARBA" id="ARBA00022839"/>
    </source>
</evidence>
<comment type="function">
    <text evidence="5">5'-3' exonuclease acting preferentially on double-stranded DNA.</text>
</comment>